<organism evidence="2 3">
    <name type="scientific">Turicimonas muris</name>
    <dbReference type="NCBI Taxonomy" id="1796652"/>
    <lineage>
        <taxon>Bacteria</taxon>
        <taxon>Pseudomonadati</taxon>
        <taxon>Pseudomonadota</taxon>
        <taxon>Betaproteobacteria</taxon>
        <taxon>Burkholderiales</taxon>
        <taxon>Sutterellaceae</taxon>
        <taxon>Turicimonas</taxon>
    </lineage>
</organism>
<accession>A0A227KRF6</accession>
<comment type="caution">
    <text evidence="2">The sequence shown here is derived from an EMBL/GenBank/DDBJ whole genome shotgun (WGS) entry which is preliminary data.</text>
</comment>
<evidence type="ECO:0000256" key="1">
    <source>
        <dbReference type="SAM" id="MobiDB-lite"/>
    </source>
</evidence>
<feature type="region of interest" description="Disordered" evidence="1">
    <location>
        <begin position="1"/>
        <end position="28"/>
    </location>
</feature>
<dbReference type="AlphaFoldDB" id="A0A227KRF6"/>
<dbReference type="EMBL" id="NHMP01000001">
    <property type="protein sequence ID" value="OXE51018.1"/>
    <property type="molecule type" value="Genomic_DNA"/>
</dbReference>
<reference evidence="3" key="1">
    <citation type="submission" date="2017-05" db="EMBL/GenBank/DDBJ databases">
        <title>Improved OligoMM genomes.</title>
        <authorList>
            <person name="Garzetti D."/>
        </authorList>
    </citation>
    <scope>NUCLEOTIDE SEQUENCE [LARGE SCALE GENOMIC DNA]</scope>
    <source>
        <strain evidence="3">YL45</strain>
    </source>
</reference>
<dbReference type="Proteomes" id="UP000214610">
    <property type="component" value="Unassembled WGS sequence"/>
</dbReference>
<dbReference type="RefSeq" id="WP_066591019.1">
    <property type="nucleotide sequence ID" value="NZ_CAJTBZ010000006.1"/>
</dbReference>
<name>A0A227KRF6_9BURK</name>
<proteinExistence type="predicted"/>
<dbReference type="GeneID" id="78363216"/>
<evidence type="ECO:0000313" key="2">
    <source>
        <dbReference type="EMBL" id="OXE51018.1"/>
    </source>
</evidence>
<evidence type="ECO:0000313" key="3">
    <source>
        <dbReference type="Proteomes" id="UP000214610"/>
    </source>
</evidence>
<keyword evidence="3" id="KW-1185">Reference proteome</keyword>
<feature type="compositionally biased region" description="Basic residues" evidence="1">
    <location>
        <begin position="1"/>
        <end position="12"/>
    </location>
</feature>
<sequence length="73" mass="8465">MEKCQRKLHFRGHVPSENPPSPDRDVKGDRFFVSLCRRGKKIAEEARETLKTAIPAMIQSAAHHQLEDLRERN</sequence>
<protein>
    <submittedName>
        <fullName evidence="2">Uncharacterized protein</fullName>
    </submittedName>
</protein>
<gene>
    <name evidence="2" type="ORF">ADH67_01600</name>
</gene>